<evidence type="ECO:0000313" key="3">
    <source>
        <dbReference type="EMBL" id="ARD24330.1"/>
    </source>
</evidence>
<feature type="transmembrane region" description="Helical" evidence="2">
    <location>
        <begin position="34"/>
        <end position="58"/>
    </location>
</feature>
<reference evidence="3 4" key="1">
    <citation type="submission" date="2017-03" db="EMBL/GenBank/DDBJ databases">
        <title>Genome sequencing of Shewanella japonica KCTC 22435.</title>
        <authorList>
            <person name="Kim K.M."/>
        </authorList>
    </citation>
    <scope>NUCLEOTIDE SEQUENCE [LARGE SCALE GENOMIC DNA]</scope>
    <source>
        <strain evidence="3 4">KCTC 22435</strain>
    </source>
</reference>
<evidence type="ECO:0000313" key="4">
    <source>
        <dbReference type="Proteomes" id="UP000191820"/>
    </source>
</evidence>
<keyword evidence="2" id="KW-1133">Transmembrane helix</keyword>
<dbReference type="Proteomes" id="UP000191820">
    <property type="component" value="Chromosome"/>
</dbReference>
<feature type="region of interest" description="Disordered" evidence="1">
    <location>
        <begin position="253"/>
        <end position="285"/>
    </location>
</feature>
<feature type="transmembrane region" description="Helical" evidence="2">
    <location>
        <begin position="173"/>
        <end position="190"/>
    </location>
</feature>
<protein>
    <submittedName>
        <fullName evidence="3">Uncharacterized protein</fullName>
    </submittedName>
</protein>
<feature type="compositionally biased region" description="Polar residues" evidence="1">
    <location>
        <begin position="270"/>
        <end position="285"/>
    </location>
</feature>
<accession>A0ABM6JRK1</accession>
<organism evidence="3 4">
    <name type="scientific">Shewanella japonica</name>
    <dbReference type="NCBI Taxonomy" id="93973"/>
    <lineage>
        <taxon>Bacteria</taxon>
        <taxon>Pseudomonadati</taxon>
        <taxon>Pseudomonadota</taxon>
        <taxon>Gammaproteobacteria</taxon>
        <taxon>Alteromonadales</taxon>
        <taxon>Shewanellaceae</taxon>
        <taxon>Shewanella</taxon>
    </lineage>
</organism>
<keyword evidence="2" id="KW-0472">Membrane</keyword>
<sequence length="400" mass="44544">MQLLYKPGITLASLPSAILGYLKSIINKLTVAQKLYFIAFILMFTTEGVTMVGIIAMIAMMIEFWPLFSKTWHSLAGKAFLLLFYAIIANFSLVWAASVVNEVSGVDADHLTYTHNLVILLYMPVWFVLVSGVALMLLQAVIPIYFVLMPVLSLLGVKSIRFTNSEHYRKRTILLRMILAYVVLANLYLLSDIENTFESSDPRAKMIKLLEEETGEKPEDIDAGLQKLSAVGAKIVEGKAEGEAETTLAAENNDIENLSSTEPAPVSVPDSVTATSNEDTPPDIASSTQKVIEDAVQQSIKQVQQNEVKRLSVGADEAAERRYDIIRESYRLMVRMTIANFIYYFEGNQFSRCESQLNSKVIELNDYEILEITPTDAKASRYGYEFLVKACVSPAFPAKG</sequence>
<gene>
    <name evidence="3" type="ORF">SJ2017_4102</name>
</gene>
<keyword evidence="2" id="KW-0812">Transmembrane</keyword>
<evidence type="ECO:0000256" key="2">
    <source>
        <dbReference type="SAM" id="Phobius"/>
    </source>
</evidence>
<name>A0ABM6JRK1_9GAMM</name>
<feature type="transmembrane region" description="Helical" evidence="2">
    <location>
        <begin position="119"/>
        <end position="152"/>
    </location>
</feature>
<proteinExistence type="predicted"/>
<evidence type="ECO:0000256" key="1">
    <source>
        <dbReference type="SAM" id="MobiDB-lite"/>
    </source>
</evidence>
<keyword evidence="4" id="KW-1185">Reference proteome</keyword>
<dbReference type="EMBL" id="CP020472">
    <property type="protein sequence ID" value="ARD24330.1"/>
    <property type="molecule type" value="Genomic_DNA"/>
</dbReference>
<feature type="transmembrane region" description="Helical" evidence="2">
    <location>
        <begin position="79"/>
        <end position="99"/>
    </location>
</feature>